<dbReference type="EMBL" id="JASPKY010000608">
    <property type="protein sequence ID" value="KAK9688077.1"/>
    <property type="molecule type" value="Genomic_DNA"/>
</dbReference>
<accession>A0AAW1IF64</accession>
<evidence type="ECO:0000313" key="1">
    <source>
        <dbReference type="EMBL" id="KAK9688077.1"/>
    </source>
</evidence>
<reference evidence="1 2" key="1">
    <citation type="journal article" date="2024" name="BMC Genomics">
        <title>De novo assembly and annotation of Popillia japonica's genome with initial clues to its potential as an invasive pest.</title>
        <authorList>
            <person name="Cucini C."/>
            <person name="Boschi S."/>
            <person name="Funari R."/>
            <person name="Cardaioli E."/>
            <person name="Iannotti N."/>
            <person name="Marturano G."/>
            <person name="Paoli F."/>
            <person name="Bruttini M."/>
            <person name="Carapelli A."/>
            <person name="Frati F."/>
            <person name="Nardi F."/>
        </authorList>
    </citation>
    <scope>NUCLEOTIDE SEQUENCE [LARGE SCALE GENOMIC DNA]</scope>
    <source>
        <strain evidence="1">DMR45628</strain>
    </source>
</reference>
<comment type="caution">
    <text evidence="1">The sequence shown here is derived from an EMBL/GenBank/DDBJ whole genome shotgun (WGS) entry which is preliminary data.</text>
</comment>
<dbReference type="Proteomes" id="UP001458880">
    <property type="component" value="Unassembled WGS sequence"/>
</dbReference>
<protein>
    <submittedName>
        <fullName evidence="1">Uncharacterized protein</fullName>
    </submittedName>
</protein>
<dbReference type="AlphaFoldDB" id="A0AAW1IF64"/>
<evidence type="ECO:0000313" key="2">
    <source>
        <dbReference type="Proteomes" id="UP001458880"/>
    </source>
</evidence>
<name>A0AAW1IF64_POPJA</name>
<proteinExistence type="predicted"/>
<gene>
    <name evidence="1" type="ORF">QE152_g35805</name>
</gene>
<keyword evidence="2" id="KW-1185">Reference proteome</keyword>
<organism evidence="1 2">
    <name type="scientific">Popillia japonica</name>
    <name type="common">Japanese beetle</name>
    <dbReference type="NCBI Taxonomy" id="7064"/>
    <lineage>
        <taxon>Eukaryota</taxon>
        <taxon>Metazoa</taxon>
        <taxon>Ecdysozoa</taxon>
        <taxon>Arthropoda</taxon>
        <taxon>Hexapoda</taxon>
        <taxon>Insecta</taxon>
        <taxon>Pterygota</taxon>
        <taxon>Neoptera</taxon>
        <taxon>Endopterygota</taxon>
        <taxon>Coleoptera</taxon>
        <taxon>Polyphaga</taxon>
        <taxon>Scarabaeiformia</taxon>
        <taxon>Scarabaeidae</taxon>
        <taxon>Rutelinae</taxon>
        <taxon>Popillia</taxon>
    </lineage>
</organism>
<sequence length="129" mass="15170">MGIHTLCNTRCNRQGYVIPQSLDAGSSRVSERESDSYYSNSLTNRKLHIDSWREYNIGRGILARMDSNRKLHIDSWREYNIGRGILARMDSRLDSTKAWIECVCHAYNLCDFRQLRGVNHRYRMRLPCV</sequence>